<dbReference type="InterPro" id="IPR036526">
    <property type="entry name" value="C-N_Hydrolase_sf"/>
</dbReference>
<dbReference type="OrthoDB" id="9811121at2"/>
<comment type="similarity">
    <text evidence="1">Belongs to the carbon-nitrogen hydrolase superfamily. NIT1/NIT2 family.</text>
</comment>
<evidence type="ECO:0000256" key="1">
    <source>
        <dbReference type="ARBA" id="ARBA00010613"/>
    </source>
</evidence>
<evidence type="ECO:0000256" key="2">
    <source>
        <dbReference type="ARBA" id="ARBA00022801"/>
    </source>
</evidence>
<dbReference type="GO" id="GO:0016811">
    <property type="term" value="F:hydrolase activity, acting on carbon-nitrogen (but not peptide) bonds, in linear amides"/>
    <property type="evidence" value="ECO:0007669"/>
    <property type="project" value="InterPro"/>
</dbReference>
<evidence type="ECO:0000259" key="3">
    <source>
        <dbReference type="PROSITE" id="PS50263"/>
    </source>
</evidence>
<dbReference type="EMBL" id="QAYG01000008">
    <property type="protein sequence ID" value="PTW59153.1"/>
    <property type="molecule type" value="Genomic_DNA"/>
</dbReference>
<reference evidence="4 5" key="1">
    <citation type="submission" date="2018-04" db="EMBL/GenBank/DDBJ databases">
        <title>Genomic Encyclopedia of Archaeal and Bacterial Type Strains, Phase II (KMG-II): from individual species to whole genera.</title>
        <authorList>
            <person name="Goeker M."/>
        </authorList>
    </citation>
    <scope>NUCLEOTIDE SEQUENCE [LARGE SCALE GENOMIC DNA]</scope>
    <source>
        <strain evidence="4 5">DSM 23382</strain>
    </source>
</reference>
<dbReference type="PANTHER" id="PTHR23088">
    <property type="entry name" value="NITRILASE-RELATED"/>
    <property type="match status" value="1"/>
</dbReference>
<feature type="domain" description="CN hydrolase" evidence="3">
    <location>
        <begin position="4"/>
        <end position="252"/>
    </location>
</feature>
<organism evidence="4 5">
    <name type="scientific">Breoghania corrubedonensis</name>
    <dbReference type="NCBI Taxonomy" id="665038"/>
    <lineage>
        <taxon>Bacteria</taxon>
        <taxon>Pseudomonadati</taxon>
        <taxon>Pseudomonadota</taxon>
        <taxon>Alphaproteobacteria</taxon>
        <taxon>Hyphomicrobiales</taxon>
        <taxon>Stappiaceae</taxon>
        <taxon>Breoghania</taxon>
    </lineage>
</organism>
<keyword evidence="2 4" id="KW-0378">Hydrolase</keyword>
<comment type="caution">
    <text evidence="4">The sequence shown here is derived from an EMBL/GenBank/DDBJ whole genome shotgun (WGS) entry which is preliminary data.</text>
</comment>
<dbReference type="RefSeq" id="WP_107991210.1">
    <property type="nucleotide sequence ID" value="NZ_QAYG01000008.1"/>
</dbReference>
<dbReference type="Gene3D" id="3.60.110.10">
    <property type="entry name" value="Carbon-nitrogen hydrolase"/>
    <property type="match status" value="1"/>
</dbReference>
<dbReference type="AlphaFoldDB" id="A0A2T5V5X8"/>
<dbReference type="InterPro" id="IPR003010">
    <property type="entry name" value="C-N_Hydrolase"/>
</dbReference>
<dbReference type="Pfam" id="PF00795">
    <property type="entry name" value="CN_hydrolase"/>
    <property type="match status" value="1"/>
</dbReference>
<dbReference type="PROSITE" id="PS01227">
    <property type="entry name" value="UPF0012"/>
    <property type="match status" value="1"/>
</dbReference>
<dbReference type="PROSITE" id="PS50263">
    <property type="entry name" value="CN_HYDROLASE"/>
    <property type="match status" value="1"/>
</dbReference>
<keyword evidence="5" id="KW-1185">Reference proteome</keyword>
<proteinExistence type="inferred from homology"/>
<evidence type="ECO:0000313" key="4">
    <source>
        <dbReference type="EMBL" id="PTW59153.1"/>
    </source>
</evidence>
<sequence>MSAFKAACIQTRSGRDVAANIAQVEDLIRAAAAEGASYVLTPEMTNLLERDRAALMEKISSEDEDPCLARLRSLARELGLWVHIGSLAIRLGAETVANRGFLISPQGEILARYDKIHMFDVDLDNGESWRESRTYKPGEESIVAELPWLKLGMAVCYDVRFPHLFRAQAKAGAQALTIPAAFTRQTGQAHWHILLRARAIENGAFVFAAAQGGRHEDGRETFGHSLIIAPWGEILAEADHDEPGFVLAEIDVDEVAKARGRVPALANERPFTIETVALSQTEPVS</sequence>
<dbReference type="SUPFAM" id="SSF56317">
    <property type="entry name" value="Carbon-nitrogen hydrolase"/>
    <property type="match status" value="1"/>
</dbReference>
<dbReference type="InterPro" id="IPR001110">
    <property type="entry name" value="UPF0012_CS"/>
</dbReference>
<protein>
    <submittedName>
        <fullName evidence="4">Putative amidohydrolase</fullName>
    </submittedName>
</protein>
<dbReference type="CDD" id="cd07572">
    <property type="entry name" value="nit"/>
    <property type="match status" value="1"/>
</dbReference>
<evidence type="ECO:0000313" key="5">
    <source>
        <dbReference type="Proteomes" id="UP000244081"/>
    </source>
</evidence>
<dbReference type="PANTHER" id="PTHR23088:SF27">
    <property type="entry name" value="DEAMINATED GLUTATHIONE AMIDASE"/>
    <property type="match status" value="1"/>
</dbReference>
<accession>A0A2T5V5X8</accession>
<name>A0A2T5V5X8_9HYPH</name>
<dbReference type="InterPro" id="IPR045254">
    <property type="entry name" value="Nit1/2_C-N_Hydrolase"/>
</dbReference>
<dbReference type="Proteomes" id="UP000244081">
    <property type="component" value="Unassembled WGS sequence"/>
</dbReference>
<gene>
    <name evidence="4" type="ORF">C8N35_108190</name>
</gene>